<keyword evidence="1" id="KW-1003">Cell membrane</keyword>
<dbReference type="InterPro" id="IPR050490">
    <property type="entry name" value="Bact_solute-bd_prot1"/>
</dbReference>
<sequence length="444" mass="48642">MKKIKALTLLLALSMTASVFSACGKKETADNSKAADSNKPVEITWWDYPNYQTGTAGDYEKKIIENFNKKYPNIKVNLQMIDFASGPQKLNTAIASNSAPDLVYDYPGRIIDYARNGVMAPLDDMFTDDFKKDVPEAITNSCKLDGHYYMYPINTAPNMMVFNKTMLDKAGLTNMLPLNKPDRLWTNDEYYALLKAIKEKVPGIAAPSAVYAKSSAGDQGTRPYIANMGGGEIVSKDLSKYTFNSAGNAAALQWLADSVKSGLTLKGGEALASNDMIDMFLAQKIAVSILYNPVLKASSQSKKSSAFEEVYVPYPTPSLSQKPFLEAFIGGIGVFDNKDKDKVAAAKKLADFIANDPAMFKQNLVSTGGFSVRSSVTGLYNDAEAKYAEGMIKYLGTYYNAVPGFAEMRTYYFPMLQQVLLGQTTPQKGLDDFVNKANATLTKK</sequence>
<reference evidence="7 8" key="1">
    <citation type="journal article" date="2024" name="Int. J. Syst. Evol. Microbiol.">
        <title>Clostridium omnivorum sp. nov., isolated from anoxic soil under the treatment of reductive soil disinfestation.</title>
        <authorList>
            <person name="Ueki A."/>
            <person name="Tonouchi A."/>
            <person name="Kaku N."/>
            <person name="Honma S."/>
            <person name="Ueki K."/>
        </authorList>
    </citation>
    <scope>NUCLEOTIDE SEQUENCE [LARGE SCALE GENOMIC DNA]</scope>
    <source>
        <strain evidence="7 8">E14</strain>
    </source>
</reference>
<dbReference type="SUPFAM" id="SSF53850">
    <property type="entry name" value="Periplasmic binding protein-like II"/>
    <property type="match status" value="1"/>
</dbReference>
<dbReference type="PROSITE" id="PS51257">
    <property type="entry name" value="PROKAR_LIPOPROTEIN"/>
    <property type="match status" value="1"/>
</dbReference>
<keyword evidence="8" id="KW-1185">Reference proteome</keyword>
<evidence type="ECO:0000256" key="1">
    <source>
        <dbReference type="ARBA" id="ARBA00022475"/>
    </source>
</evidence>
<keyword evidence="2 6" id="KW-0732">Signal</keyword>
<evidence type="ECO:0000256" key="3">
    <source>
        <dbReference type="ARBA" id="ARBA00023136"/>
    </source>
</evidence>
<dbReference type="RefSeq" id="WP_264851192.1">
    <property type="nucleotide sequence ID" value="NZ_BRXR01000001.1"/>
</dbReference>
<accession>A0ABQ5NA09</accession>
<dbReference type="CDD" id="cd13585">
    <property type="entry name" value="PBP2_TMBP_like"/>
    <property type="match status" value="1"/>
</dbReference>
<dbReference type="InterPro" id="IPR006059">
    <property type="entry name" value="SBP"/>
</dbReference>
<dbReference type="Proteomes" id="UP001208567">
    <property type="component" value="Unassembled WGS sequence"/>
</dbReference>
<keyword evidence="5" id="KW-0449">Lipoprotein</keyword>
<evidence type="ECO:0000256" key="4">
    <source>
        <dbReference type="ARBA" id="ARBA00023139"/>
    </source>
</evidence>
<proteinExistence type="predicted"/>
<name>A0ABQ5NA09_9CLOT</name>
<dbReference type="Gene3D" id="3.40.190.10">
    <property type="entry name" value="Periplasmic binding protein-like II"/>
    <property type="match status" value="1"/>
</dbReference>
<evidence type="ECO:0000256" key="2">
    <source>
        <dbReference type="ARBA" id="ARBA00022729"/>
    </source>
</evidence>
<comment type="caution">
    <text evidence="7">The sequence shown here is derived from an EMBL/GenBank/DDBJ whole genome shotgun (WGS) entry which is preliminary data.</text>
</comment>
<dbReference type="PANTHER" id="PTHR43649">
    <property type="entry name" value="ARABINOSE-BINDING PROTEIN-RELATED"/>
    <property type="match status" value="1"/>
</dbReference>
<evidence type="ECO:0000313" key="8">
    <source>
        <dbReference type="Proteomes" id="UP001208567"/>
    </source>
</evidence>
<feature type="chain" id="PRO_5046776445" evidence="6">
    <location>
        <begin position="22"/>
        <end position="444"/>
    </location>
</feature>
<dbReference type="Pfam" id="PF01547">
    <property type="entry name" value="SBP_bac_1"/>
    <property type="match status" value="1"/>
</dbReference>
<organism evidence="7 8">
    <name type="scientific">Clostridium omnivorum</name>
    <dbReference type="NCBI Taxonomy" id="1604902"/>
    <lineage>
        <taxon>Bacteria</taxon>
        <taxon>Bacillati</taxon>
        <taxon>Bacillota</taxon>
        <taxon>Clostridia</taxon>
        <taxon>Eubacteriales</taxon>
        <taxon>Clostridiaceae</taxon>
        <taxon>Clostridium</taxon>
    </lineage>
</organism>
<dbReference type="PANTHER" id="PTHR43649:SF33">
    <property type="entry name" value="POLYGALACTURONAN_RHAMNOGALACTURONAN-BINDING PROTEIN YTCQ"/>
    <property type="match status" value="1"/>
</dbReference>
<keyword evidence="3" id="KW-0472">Membrane</keyword>
<evidence type="ECO:0000256" key="6">
    <source>
        <dbReference type="SAM" id="SignalP"/>
    </source>
</evidence>
<keyword evidence="4" id="KW-0564">Palmitate</keyword>
<evidence type="ECO:0000313" key="7">
    <source>
        <dbReference type="EMBL" id="GLC31870.1"/>
    </source>
</evidence>
<evidence type="ECO:0000256" key="5">
    <source>
        <dbReference type="ARBA" id="ARBA00023288"/>
    </source>
</evidence>
<feature type="signal peptide" evidence="6">
    <location>
        <begin position="1"/>
        <end position="21"/>
    </location>
</feature>
<gene>
    <name evidence="7" type="ORF">bsdE14_32800</name>
</gene>
<dbReference type="EMBL" id="BRXR01000001">
    <property type="protein sequence ID" value="GLC31870.1"/>
    <property type="molecule type" value="Genomic_DNA"/>
</dbReference>
<protein>
    <submittedName>
        <fullName evidence="7">Sugar ABC transporter substrate-binding protein</fullName>
    </submittedName>
</protein>